<dbReference type="Proteomes" id="UP000177982">
    <property type="component" value="Unassembled WGS sequence"/>
</dbReference>
<accession>A0A1G2KYE8</accession>
<evidence type="ECO:0000313" key="2">
    <source>
        <dbReference type="Proteomes" id="UP000177982"/>
    </source>
</evidence>
<comment type="caution">
    <text evidence="1">The sequence shown here is derived from an EMBL/GenBank/DDBJ whole genome shotgun (WGS) entry which is preliminary data.</text>
</comment>
<protein>
    <submittedName>
        <fullName evidence="1">Uncharacterized protein</fullName>
    </submittedName>
</protein>
<name>A0A1G2KYE8_9BACT</name>
<reference evidence="1 2" key="1">
    <citation type="journal article" date="2016" name="Nat. Commun.">
        <title>Thousands of microbial genomes shed light on interconnected biogeochemical processes in an aquifer system.</title>
        <authorList>
            <person name="Anantharaman K."/>
            <person name="Brown C.T."/>
            <person name="Hug L.A."/>
            <person name="Sharon I."/>
            <person name="Castelle C.J."/>
            <person name="Probst A.J."/>
            <person name="Thomas B.C."/>
            <person name="Singh A."/>
            <person name="Wilkins M.J."/>
            <person name="Karaoz U."/>
            <person name="Brodie E.L."/>
            <person name="Williams K.H."/>
            <person name="Hubbard S.S."/>
            <person name="Banfield J.F."/>
        </authorList>
    </citation>
    <scope>NUCLEOTIDE SEQUENCE [LARGE SCALE GENOMIC DNA]</scope>
</reference>
<organism evidence="1 2">
    <name type="scientific">Candidatus Sungbacteria bacterium RIFCSPLOWO2_01_FULL_47_10</name>
    <dbReference type="NCBI Taxonomy" id="1802276"/>
    <lineage>
        <taxon>Bacteria</taxon>
        <taxon>Candidatus Sungiibacteriota</taxon>
    </lineage>
</organism>
<dbReference type="EMBL" id="MHQO01000077">
    <property type="protein sequence ID" value="OHA04478.1"/>
    <property type="molecule type" value="Genomic_DNA"/>
</dbReference>
<dbReference type="AlphaFoldDB" id="A0A1G2KYE8"/>
<gene>
    <name evidence="1" type="ORF">A2934_00785</name>
</gene>
<evidence type="ECO:0000313" key="1">
    <source>
        <dbReference type="EMBL" id="OHA04478.1"/>
    </source>
</evidence>
<sequence length="62" mass="7072">MLDTVSFQLRLVVKALYIMYHESFYPSNRCQKTLPSTASCVFAESQQPFLTLCGLLVQYGYA</sequence>
<proteinExistence type="predicted"/>